<dbReference type="EMBL" id="CP036289">
    <property type="protein sequence ID" value="QDU77913.1"/>
    <property type="molecule type" value="Genomic_DNA"/>
</dbReference>
<dbReference type="KEGG" id="bvo:Pan97_49920"/>
<dbReference type="SUPFAM" id="SSF53850">
    <property type="entry name" value="Periplasmic binding protein-like II"/>
    <property type="match status" value="1"/>
</dbReference>
<dbReference type="PANTHER" id="PTHR30290">
    <property type="entry name" value="PERIPLASMIC BINDING COMPONENT OF ABC TRANSPORTER"/>
    <property type="match status" value="1"/>
</dbReference>
<dbReference type="OrthoDB" id="48318at2"/>
<dbReference type="Pfam" id="PF00496">
    <property type="entry name" value="SBP_bac_5"/>
    <property type="match status" value="1"/>
</dbReference>
<protein>
    <submittedName>
        <fullName evidence="6">Oligopeptide-binding protein AppA</fullName>
    </submittedName>
</protein>
<evidence type="ECO:0000256" key="1">
    <source>
        <dbReference type="ARBA" id="ARBA00005695"/>
    </source>
</evidence>
<gene>
    <name evidence="6" type="primary">appA</name>
    <name evidence="6" type="ORF">Pan97_49920</name>
</gene>
<evidence type="ECO:0000256" key="4">
    <source>
        <dbReference type="SAM" id="SignalP"/>
    </source>
</evidence>
<comment type="similarity">
    <text evidence="1">Belongs to the bacterial solute-binding protein 5 family.</text>
</comment>
<name>A0A518CFA7_9BACT</name>
<sequence precursor="true">MTKVHGALGIHLFLFLATLAPLAGCTGGSSDYSEDEIQAAIEKFDYEKGVKGFDPPTLEELNANNKWTDKPVIDLLDKLKHQLADYQPPMPPAEAVNLKSENDRQIKEILESVKVLPKSDDEVNWDATWVHHVAGDINSLNPLTMSSTSDFDVAGLTGVGAIASDINLNPVGNGTFIKTWQVNEDNTVHKFVIRDDLTWSDGEPITAYDWEFTFKLVKHPDMVAYMPAISSGMETVLYLKAYDEHTFCIFHEKSTAVNEWKDEFPVVPKHIYYESIAMDPSMVDSDIHLKLEETPVVGGPYEVVSRTRGKNVMLQRREGFYMHEGKQVRDKPYFKNIRMEVITDTNTALLALSAGKIDEMEIPAPKWNTDANEPEFFERNVKVKATEWTEYHIAWNCESEFFKDPNVRKAMSYGIDYKELLDRVLDGLFEQANGPFHPTSWMAPEPPLPMFTYDLDKARKLLDEAGWVDSDADGIRDKMIGGKKVPFRFTLMRGQTPTSEKVARVVVTSLNKLGIKVEERATEFTVLQQKAQDHTFDAMLGGWGSGTDPFYTKNIFGTGQTRNYGQYSNKKVDELYEEGMVELDREKRAKIYQEMAKIFYEDQPYTWLFYLSSLYGFNKDMRGYEFSARGPFHYSPGMESVWKVKPL</sequence>
<evidence type="ECO:0000259" key="5">
    <source>
        <dbReference type="Pfam" id="PF00496"/>
    </source>
</evidence>
<proteinExistence type="inferred from homology"/>
<keyword evidence="2" id="KW-0813">Transport</keyword>
<feature type="chain" id="PRO_5021919306" evidence="4">
    <location>
        <begin position="24"/>
        <end position="647"/>
    </location>
</feature>
<dbReference type="AlphaFoldDB" id="A0A518CFA7"/>
<accession>A0A518CFA7</accession>
<evidence type="ECO:0000313" key="7">
    <source>
        <dbReference type="Proteomes" id="UP000318626"/>
    </source>
</evidence>
<keyword evidence="7" id="KW-1185">Reference proteome</keyword>
<dbReference type="GO" id="GO:1904680">
    <property type="term" value="F:peptide transmembrane transporter activity"/>
    <property type="evidence" value="ECO:0007669"/>
    <property type="project" value="TreeGrafter"/>
</dbReference>
<dbReference type="Proteomes" id="UP000318626">
    <property type="component" value="Chromosome"/>
</dbReference>
<evidence type="ECO:0000256" key="2">
    <source>
        <dbReference type="ARBA" id="ARBA00022448"/>
    </source>
</evidence>
<dbReference type="Gene3D" id="3.10.105.10">
    <property type="entry name" value="Dipeptide-binding Protein, Domain 3"/>
    <property type="match status" value="1"/>
</dbReference>
<dbReference type="GO" id="GO:0015833">
    <property type="term" value="P:peptide transport"/>
    <property type="evidence" value="ECO:0007669"/>
    <property type="project" value="TreeGrafter"/>
</dbReference>
<dbReference type="Gene3D" id="3.90.76.10">
    <property type="entry name" value="Dipeptide-binding Protein, Domain 1"/>
    <property type="match status" value="1"/>
</dbReference>
<evidence type="ECO:0000256" key="3">
    <source>
        <dbReference type="ARBA" id="ARBA00022729"/>
    </source>
</evidence>
<dbReference type="Gene3D" id="3.40.190.10">
    <property type="entry name" value="Periplasmic binding protein-like II"/>
    <property type="match status" value="1"/>
</dbReference>
<reference evidence="7" key="1">
    <citation type="submission" date="2019-02" db="EMBL/GenBank/DDBJ databases">
        <title>Deep-cultivation of Planctomycetes and their phenomic and genomic characterization uncovers novel biology.</title>
        <authorList>
            <person name="Wiegand S."/>
            <person name="Jogler M."/>
            <person name="Boedeker C."/>
            <person name="Pinto D."/>
            <person name="Vollmers J."/>
            <person name="Rivas-Marin E."/>
            <person name="Kohn T."/>
            <person name="Peeters S.H."/>
            <person name="Heuer A."/>
            <person name="Rast P."/>
            <person name="Oberbeckmann S."/>
            <person name="Bunk B."/>
            <person name="Jeske O."/>
            <person name="Meyerdierks A."/>
            <person name="Storesund J.E."/>
            <person name="Kallscheuer N."/>
            <person name="Luecker S."/>
            <person name="Lage O.M."/>
            <person name="Pohl T."/>
            <person name="Merkel B.J."/>
            <person name="Hornburger P."/>
            <person name="Mueller R.-W."/>
            <person name="Bruemmer F."/>
            <person name="Labrenz M."/>
            <person name="Spormann A.M."/>
            <person name="Op den Camp H."/>
            <person name="Overmann J."/>
            <person name="Amann R."/>
            <person name="Jetten M.S.M."/>
            <person name="Mascher T."/>
            <person name="Medema M.H."/>
            <person name="Devos D.P."/>
            <person name="Kaster A.-K."/>
            <person name="Ovreas L."/>
            <person name="Rohde M."/>
            <person name="Galperin M.Y."/>
            <person name="Jogler C."/>
        </authorList>
    </citation>
    <scope>NUCLEOTIDE SEQUENCE [LARGE SCALE GENOMIC DNA]</scope>
    <source>
        <strain evidence="7">Pan97</strain>
    </source>
</reference>
<feature type="domain" description="Solute-binding protein family 5" evidence="5">
    <location>
        <begin position="178"/>
        <end position="549"/>
    </location>
</feature>
<dbReference type="InterPro" id="IPR039424">
    <property type="entry name" value="SBP_5"/>
</dbReference>
<evidence type="ECO:0000313" key="6">
    <source>
        <dbReference type="EMBL" id="QDU77913.1"/>
    </source>
</evidence>
<dbReference type="InterPro" id="IPR000914">
    <property type="entry name" value="SBP_5_dom"/>
</dbReference>
<keyword evidence="3 4" id="KW-0732">Signal</keyword>
<dbReference type="PANTHER" id="PTHR30290:SF9">
    <property type="entry name" value="OLIGOPEPTIDE-BINDING PROTEIN APPA"/>
    <property type="match status" value="1"/>
</dbReference>
<organism evidence="6 7">
    <name type="scientific">Bremerella volcania</name>
    <dbReference type="NCBI Taxonomy" id="2527984"/>
    <lineage>
        <taxon>Bacteria</taxon>
        <taxon>Pseudomonadati</taxon>
        <taxon>Planctomycetota</taxon>
        <taxon>Planctomycetia</taxon>
        <taxon>Pirellulales</taxon>
        <taxon>Pirellulaceae</taxon>
        <taxon>Bremerella</taxon>
    </lineage>
</organism>
<dbReference type="RefSeq" id="WP_144977241.1">
    <property type="nucleotide sequence ID" value="NZ_CP036289.1"/>
</dbReference>
<feature type="signal peptide" evidence="4">
    <location>
        <begin position="1"/>
        <end position="23"/>
    </location>
</feature>